<name>C7LZQ7_ACIFD</name>
<organism evidence="3 4">
    <name type="scientific">Acidimicrobium ferrooxidans (strain DSM 10331 / JCM 15462 / NBRC 103882 / ICP)</name>
    <dbReference type="NCBI Taxonomy" id="525909"/>
    <lineage>
        <taxon>Bacteria</taxon>
        <taxon>Bacillati</taxon>
        <taxon>Actinomycetota</taxon>
        <taxon>Acidimicrobiia</taxon>
        <taxon>Acidimicrobiales</taxon>
        <taxon>Acidimicrobiaceae</taxon>
        <taxon>Acidimicrobium</taxon>
    </lineage>
</organism>
<comment type="similarity">
    <text evidence="1">Belongs to the protein-tyrosine phosphatase family.</text>
</comment>
<reference evidence="3 4" key="1">
    <citation type="journal article" date="2009" name="Stand. Genomic Sci.">
        <title>Complete genome sequence of Acidimicrobium ferrooxidans type strain (ICP).</title>
        <authorList>
            <person name="Clum A."/>
            <person name="Nolan M."/>
            <person name="Lang E."/>
            <person name="Glavina Del Rio T."/>
            <person name="Tice H."/>
            <person name="Copeland A."/>
            <person name="Cheng J.F."/>
            <person name="Lucas S."/>
            <person name="Chen F."/>
            <person name="Bruce D."/>
            <person name="Goodwin L."/>
            <person name="Pitluck S."/>
            <person name="Ivanova N."/>
            <person name="Mavrommatis K."/>
            <person name="Mikhailova N."/>
            <person name="Pati A."/>
            <person name="Chen A."/>
            <person name="Palaniappan K."/>
            <person name="Goker M."/>
            <person name="Spring S."/>
            <person name="Land M."/>
            <person name="Hauser L."/>
            <person name="Chang Y.J."/>
            <person name="Jeffries C.C."/>
            <person name="Chain P."/>
            <person name="Bristow J."/>
            <person name="Eisen J.A."/>
            <person name="Markowitz V."/>
            <person name="Hugenholtz P."/>
            <person name="Kyrpides N.C."/>
            <person name="Klenk H.P."/>
            <person name="Lapidus A."/>
        </authorList>
    </citation>
    <scope>NUCLEOTIDE SEQUENCE [LARGE SCALE GENOMIC DNA]</scope>
    <source>
        <strain evidence="4">DSM 10331 / JCM 15462 / NBRC 103882 / ICP</strain>
    </source>
</reference>
<accession>C7LZQ7</accession>
<dbReference type="Proteomes" id="UP000000771">
    <property type="component" value="Chromosome"/>
</dbReference>
<dbReference type="InterPro" id="IPR000387">
    <property type="entry name" value="Tyr_Pase_dom"/>
</dbReference>
<dbReference type="STRING" id="525909.Afer_1285"/>
<dbReference type="PROSITE" id="PS50056">
    <property type="entry name" value="TYR_PHOSPHATASE_2"/>
    <property type="match status" value="1"/>
</dbReference>
<protein>
    <submittedName>
        <fullName evidence="3">Protein tyrosine/serine phosphatase</fullName>
    </submittedName>
</protein>
<sequence>MHALAVDATFVRAASVLVVARDRVPGAFASAFRPWGDGSLLAIAYQGDEPAPLVRLVEDGTTLEIATRRVRLDGATNFRDAGGLQTPRGPLPWRRRFRSENLARLSTRDWDVLEALGIRLVIDLRAPSEAAMAPTRAPSFVELRPMPLAAPLAGAEDATEAILTGRLQRVTPDDLIVHYERLVKHHASVLHAAADVLDTAPDPLVVHCTAGKDRTGLVVALWQLGAGADLTSVIEDFALSNLLRTVPRFVELRDRIAATGTDPRAVQPYLSAVVPALLHALSLLGVVTA</sequence>
<dbReference type="Pfam" id="PF13350">
    <property type="entry name" value="Y_phosphatase3"/>
    <property type="match status" value="1"/>
</dbReference>
<dbReference type="eggNOG" id="COG2365">
    <property type="taxonomic scope" value="Bacteria"/>
</dbReference>
<evidence type="ECO:0000256" key="1">
    <source>
        <dbReference type="ARBA" id="ARBA00009580"/>
    </source>
</evidence>
<dbReference type="KEGG" id="afo:Afer_1285"/>
<dbReference type="PANTHER" id="PTHR31126:SF1">
    <property type="entry name" value="TYROSINE SPECIFIC PROTEIN PHOSPHATASES DOMAIN-CONTAINING PROTEIN"/>
    <property type="match status" value="1"/>
</dbReference>
<dbReference type="AlphaFoldDB" id="C7LZQ7"/>
<evidence type="ECO:0000313" key="4">
    <source>
        <dbReference type="Proteomes" id="UP000000771"/>
    </source>
</evidence>
<dbReference type="Gene3D" id="3.90.190.10">
    <property type="entry name" value="Protein tyrosine phosphatase superfamily"/>
    <property type="match status" value="1"/>
</dbReference>
<dbReference type="InterPro" id="IPR026893">
    <property type="entry name" value="Tyr/Ser_Pase_IphP-type"/>
</dbReference>
<dbReference type="PANTHER" id="PTHR31126">
    <property type="entry name" value="TYROSINE-PROTEIN PHOSPHATASE"/>
    <property type="match status" value="1"/>
</dbReference>
<dbReference type="SUPFAM" id="SSF52799">
    <property type="entry name" value="(Phosphotyrosine protein) phosphatases II"/>
    <property type="match status" value="1"/>
</dbReference>
<dbReference type="OrthoDB" id="1188001at2"/>
<dbReference type="InterPro" id="IPR016130">
    <property type="entry name" value="Tyr_Pase_AS"/>
</dbReference>
<proteinExistence type="inferred from homology"/>
<dbReference type="InterPro" id="IPR029021">
    <property type="entry name" value="Prot-tyrosine_phosphatase-like"/>
</dbReference>
<evidence type="ECO:0000313" key="3">
    <source>
        <dbReference type="EMBL" id="ACU54215.1"/>
    </source>
</evidence>
<feature type="domain" description="Tyrosine specific protein phosphatases" evidence="2">
    <location>
        <begin position="180"/>
        <end position="235"/>
    </location>
</feature>
<gene>
    <name evidence="3" type="ordered locus">Afer_1285</name>
</gene>
<dbReference type="RefSeq" id="WP_015798701.1">
    <property type="nucleotide sequence ID" value="NC_013124.1"/>
</dbReference>
<dbReference type="GO" id="GO:0004721">
    <property type="term" value="F:phosphoprotein phosphatase activity"/>
    <property type="evidence" value="ECO:0007669"/>
    <property type="project" value="InterPro"/>
</dbReference>
<evidence type="ECO:0000259" key="2">
    <source>
        <dbReference type="PROSITE" id="PS50056"/>
    </source>
</evidence>
<keyword evidence="4" id="KW-1185">Reference proteome</keyword>
<dbReference type="PROSITE" id="PS00383">
    <property type="entry name" value="TYR_PHOSPHATASE_1"/>
    <property type="match status" value="1"/>
</dbReference>
<dbReference type="EMBL" id="CP001631">
    <property type="protein sequence ID" value="ACU54215.1"/>
    <property type="molecule type" value="Genomic_DNA"/>
</dbReference>
<dbReference type="HOGENOM" id="CLU_961809_0_0_11"/>